<dbReference type="KEGG" id="anh:A6F65_02339"/>
<dbReference type="SUPFAM" id="SSF54534">
    <property type="entry name" value="FKBP-like"/>
    <property type="match status" value="1"/>
</dbReference>
<dbReference type="Proteomes" id="UP000092698">
    <property type="component" value="Chromosome"/>
</dbReference>
<dbReference type="PROSITE" id="PS50059">
    <property type="entry name" value="FKBP_PPIASE"/>
    <property type="match status" value="1"/>
</dbReference>
<dbReference type="InterPro" id="IPR001179">
    <property type="entry name" value="PPIase_FKBP_dom"/>
</dbReference>
<evidence type="ECO:0000256" key="3">
    <source>
        <dbReference type="ARBA" id="ARBA00023110"/>
    </source>
</evidence>
<evidence type="ECO:0000256" key="1">
    <source>
        <dbReference type="ARBA" id="ARBA00000971"/>
    </source>
</evidence>
<evidence type="ECO:0000313" key="11">
    <source>
        <dbReference type="Proteomes" id="UP000092698"/>
    </source>
</evidence>
<dbReference type="OrthoDB" id="9812109at2"/>
<dbReference type="RefSeq" id="WP_067788964.1">
    <property type="nucleotide sequence ID" value="NZ_CP016545.1"/>
</dbReference>
<keyword evidence="11" id="KW-1185">Reference proteome</keyword>
<gene>
    <name evidence="10" type="primary">fklB</name>
    <name evidence="10" type="ORF">A6F65_02339</name>
</gene>
<evidence type="ECO:0000256" key="5">
    <source>
        <dbReference type="PROSITE-ProRule" id="PRU00277"/>
    </source>
</evidence>
<evidence type="ECO:0000256" key="8">
    <source>
        <dbReference type="SAM" id="Phobius"/>
    </source>
</evidence>
<dbReference type="PANTHER" id="PTHR43811">
    <property type="entry name" value="FKBP-TYPE PEPTIDYL-PROLYL CIS-TRANS ISOMERASE FKPA"/>
    <property type="match status" value="1"/>
</dbReference>
<evidence type="ECO:0000256" key="7">
    <source>
        <dbReference type="SAM" id="MobiDB-lite"/>
    </source>
</evidence>
<proteinExistence type="inferred from homology"/>
<keyword evidence="8" id="KW-1133">Transmembrane helix</keyword>
<feature type="region of interest" description="Disordered" evidence="7">
    <location>
        <begin position="178"/>
        <end position="201"/>
    </location>
</feature>
<evidence type="ECO:0000256" key="2">
    <source>
        <dbReference type="ARBA" id="ARBA00006577"/>
    </source>
</evidence>
<name>A0A1C7DB66_9SPHN</name>
<feature type="domain" description="PPIase FKBP-type" evidence="9">
    <location>
        <begin position="59"/>
        <end position="160"/>
    </location>
</feature>
<feature type="transmembrane region" description="Helical" evidence="8">
    <location>
        <begin position="20"/>
        <end position="39"/>
    </location>
</feature>
<comment type="similarity">
    <text evidence="2 6">Belongs to the FKBP-type PPIase family.</text>
</comment>
<dbReference type="PANTHER" id="PTHR43811:SF19">
    <property type="entry name" value="39 KDA FK506-BINDING NUCLEAR PROTEIN"/>
    <property type="match status" value="1"/>
</dbReference>
<dbReference type="GO" id="GO:0003755">
    <property type="term" value="F:peptidyl-prolyl cis-trans isomerase activity"/>
    <property type="evidence" value="ECO:0007669"/>
    <property type="project" value="UniProtKB-UniRule"/>
</dbReference>
<dbReference type="Pfam" id="PF00254">
    <property type="entry name" value="FKBP_C"/>
    <property type="match status" value="1"/>
</dbReference>
<keyword evidence="8" id="KW-0812">Transmembrane</keyword>
<dbReference type="Gene3D" id="3.10.50.40">
    <property type="match status" value="1"/>
</dbReference>
<dbReference type="EMBL" id="CP016545">
    <property type="protein sequence ID" value="ANU08622.1"/>
    <property type="molecule type" value="Genomic_DNA"/>
</dbReference>
<dbReference type="EC" id="5.2.1.8" evidence="6"/>
<keyword evidence="3 5" id="KW-0697">Rotamase</keyword>
<accession>A0A1C7DB66</accession>
<comment type="catalytic activity">
    <reaction evidence="1 5 6">
        <text>[protein]-peptidylproline (omega=180) = [protein]-peptidylproline (omega=0)</text>
        <dbReference type="Rhea" id="RHEA:16237"/>
        <dbReference type="Rhea" id="RHEA-COMP:10747"/>
        <dbReference type="Rhea" id="RHEA-COMP:10748"/>
        <dbReference type="ChEBI" id="CHEBI:83833"/>
        <dbReference type="ChEBI" id="CHEBI:83834"/>
        <dbReference type="EC" id="5.2.1.8"/>
    </reaction>
</comment>
<organism evidence="10 11">
    <name type="scientific">Paraurantiacibacter namhicola</name>
    <dbReference type="NCBI Taxonomy" id="645517"/>
    <lineage>
        <taxon>Bacteria</taxon>
        <taxon>Pseudomonadati</taxon>
        <taxon>Pseudomonadota</taxon>
        <taxon>Alphaproteobacteria</taxon>
        <taxon>Sphingomonadales</taxon>
        <taxon>Erythrobacteraceae</taxon>
        <taxon>Paraurantiacibacter</taxon>
    </lineage>
</organism>
<keyword evidence="4 5" id="KW-0413">Isomerase</keyword>
<dbReference type="STRING" id="645517.A6F65_02339"/>
<evidence type="ECO:0000256" key="4">
    <source>
        <dbReference type="ARBA" id="ARBA00023235"/>
    </source>
</evidence>
<evidence type="ECO:0000256" key="6">
    <source>
        <dbReference type="RuleBase" id="RU003915"/>
    </source>
</evidence>
<keyword evidence="8" id="KW-0472">Membrane</keyword>
<evidence type="ECO:0000313" key="10">
    <source>
        <dbReference type="EMBL" id="ANU08622.1"/>
    </source>
</evidence>
<dbReference type="AlphaFoldDB" id="A0A1C7DB66"/>
<sequence length="201" mass="20811">MAEVTRVPLQPIEKGSLAKLWLGVLLVVLVSAGIAWAVAPKGVSVDTITAGEGASPTAEDVVFIKYVGKLEDGSEFDRGEKLPIPTGGLLPEEGVPLPLEGMIPGFVECVTQMQKGGTYECTIPSDLAYGAEGSTNPQTGEVAIPPNSDLTFEVTLVDFMPMADFQQRVMALQQMMAPPEGAEGAEGAPAGGAAPEAPATE</sequence>
<protein>
    <recommendedName>
        <fullName evidence="6">Peptidyl-prolyl cis-trans isomerase</fullName>
        <ecNumber evidence="6">5.2.1.8</ecNumber>
    </recommendedName>
</protein>
<evidence type="ECO:0000259" key="9">
    <source>
        <dbReference type="PROSITE" id="PS50059"/>
    </source>
</evidence>
<reference evidence="10 11" key="1">
    <citation type="submission" date="2016-07" db="EMBL/GenBank/DDBJ databases">
        <title>Complete genome sequence of Altererythrobacter namhicola JCM 16345T, containing esterase-encoding genes.</title>
        <authorList>
            <person name="Cheng H."/>
            <person name="Wu Y.-H."/>
            <person name="Jian S.-L."/>
            <person name="Huo Y.-Y."/>
            <person name="Wang C.-S."/>
            <person name="Xu X.-W."/>
        </authorList>
    </citation>
    <scope>NUCLEOTIDE SEQUENCE [LARGE SCALE GENOMIC DNA]</scope>
    <source>
        <strain evidence="10 11">JCM 16345</strain>
    </source>
</reference>
<dbReference type="InterPro" id="IPR046357">
    <property type="entry name" value="PPIase_dom_sf"/>
</dbReference>